<dbReference type="AlphaFoldDB" id="A0A8J3M3F2"/>
<dbReference type="RefSeq" id="WP_191282357.1">
    <property type="nucleotide sequence ID" value="NZ_BNAI01000001.1"/>
</dbReference>
<dbReference type="Proteomes" id="UP000617531">
    <property type="component" value="Unassembled WGS sequence"/>
</dbReference>
<feature type="transmembrane region" description="Helical" evidence="1">
    <location>
        <begin position="42"/>
        <end position="67"/>
    </location>
</feature>
<evidence type="ECO:0008006" key="4">
    <source>
        <dbReference type="Google" id="ProtNLM"/>
    </source>
</evidence>
<evidence type="ECO:0000256" key="1">
    <source>
        <dbReference type="SAM" id="Phobius"/>
    </source>
</evidence>
<evidence type="ECO:0000313" key="3">
    <source>
        <dbReference type="Proteomes" id="UP000617531"/>
    </source>
</evidence>
<gene>
    <name evidence="2" type="ORF">GCM10011600_11040</name>
</gene>
<accession>A0A8J3M3F2</accession>
<protein>
    <recommendedName>
        <fullName evidence="4">DUF3137 domain-containing protein</fullName>
    </recommendedName>
</protein>
<comment type="caution">
    <text evidence="2">The sequence shown here is derived from an EMBL/GenBank/DDBJ whole genome shotgun (WGS) entry which is preliminary data.</text>
</comment>
<name>A0A8J3M3F2_9MICO</name>
<keyword evidence="1" id="KW-0472">Membrane</keyword>
<feature type="transmembrane region" description="Helical" evidence="1">
    <location>
        <begin position="329"/>
        <end position="349"/>
    </location>
</feature>
<reference evidence="2" key="1">
    <citation type="journal article" date="2014" name="Int. J. Syst. Evol. Microbiol.">
        <title>Complete genome sequence of Corynebacterium casei LMG S-19264T (=DSM 44701T), isolated from a smear-ripened cheese.</title>
        <authorList>
            <consortium name="US DOE Joint Genome Institute (JGI-PGF)"/>
            <person name="Walter F."/>
            <person name="Albersmeier A."/>
            <person name="Kalinowski J."/>
            <person name="Ruckert C."/>
        </authorList>
    </citation>
    <scope>NUCLEOTIDE SEQUENCE</scope>
    <source>
        <strain evidence="2">CGMCC 1.16548</strain>
    </source>
</reference>
<proteinExistence type="predicted"/>
<feature type="transmembrane region" description="Helical" evidence="1">
    <location>
        <begin position="79"/>
        <end position="100"/>
    </location>
</feature>
<reference evidence="2" key="2">
    <citation type="submission" date="2020-09" db="EMBL/GenBank/DDBJ databases">
        <authorList>
            <person name="Sun Q."/>
            <person name="Zhou Y."/>
        </authorList>
    </citation>
    <scope>NUCLEOTIDE SEQUENCE</scope>
    <source>
        <strain evidence="2">CGMCC 1.16548</strain>
    </source>
</reference>
<keyword evidence="1" id="KW-0812">Transmembrane</keyword>
<evidence type="ECO:0000313" key="2">
    <source>
        <dbReference type="EMBL" id="GHF11570.1"/>
    </source>
</evidence>
<dbReference type="EMBL" id="BNAI01000001">
    <property type="protein sequence ID" value="GHF11570.1"/>
    <property type="molecule type" value="Genomic_DNA"/>
</dbReference>
<sequence>MAARVVDYSPLLTTPTPDEIGAYRTQARAAGAPWANTTAQTLIAIVVVGFIGITILVPVVGGILVFLTEGIGGSPLTVVALLFFVLVIGVFGFAIARVAISGSGKWARWLRMHRFAQANGFIFSPESPSPGYPGAIFQLGDSRKATEHFRTAEGRFLDFGNYQYTTGSGKNRSTRVWGFLAIELDRKLPHMVLDSKANNGLFGGTNLPATFDKDQILSLEGDFDRYFTLYCPKEYERDALYVFTPDLMALLIDNAAPFDVEIIDDWMFVYSSTAFPVAQPAVYQRLLRIVETVGAKTLTQTDRYQDDRATAPFAANIVAPEGARLKRGVSVGAIILIVVVALFWSWSFFADVLASF</sequence>
<keyword evidence="3" id="KW-1185">Reference proteome</keyword>
<organism evidence="2 3">
    <name type="scientific">Pseudolysinimonas yzui</name>
    <dbReference type="NCBI Taxonomy" id="2708254"/>
    <lineage>
        <taxon>Bacteria</taxon>
        <taxon>Bacillati</taxon>
        <taxon>Actinomycetota</taxon>
        <taxon>Actinomycetes</taxon>
        <taxon>Micrococcales</taxon>
        <taxon>Microbacteriaceae</taxon>
        <taxon>Pseudolysinimonas</taxon>
    </lineage>
</organism>
<keyword evidence="1" id="KW-1133">Transmembrane helix</keyword>